<sequence length="377" mass="42800">MTTKSINERKTAPYRFDNVGSFLRPLRLKEARDAFAKDTISEGELKSVEDEAIEELIEKQKEIGLKAITDGEFRRSWWHLDFMWGLEGVEKVEVDEGYQFAEVETRAESARLTGKLGGSGHPFIDHFKFVNRFADDEIIARQTIPAPAQFLAELQRPDNKEATDQFYPDEGALLEDIAAAYRTFIKELYEAGCRNLQLDDCTWGMIVDEDYWKNMAGDFTVEDLSLKYVEVNNKAIEGAPEDLVITTHVCRGNYRSTWASSGAYDTVADILFGEENVEGYYLEFDTERAGGFESLSKVSGDKVVVLGLISSKVPRLEDKEEIKARIEEAAKYIDKDRLCISPQCGFASTEEGNNLTEKEQWDKLQLVKEVAEEVWGK</sequence>
<dbReference type="InterPro" id="IPR002629">
    <property type="entry name" value="Met_Synth_C/arc"/>
</dbReference>
<evidence type="ECO:0000313" key="2">
    <source>
        <dbReference type="EMBL" id="SHM56238.1"/>
    </source>
</evidence>
<dbReference type="EMBL" id="FRCF01000014">
    <property type="protein sequence ID" value="SHM56238.1"/>
    <property type="molecule type" value="Genomic_DNA"/>
</dbReference>
<dbReference type="GO" id="GO:0008270">
    <property type="term" value="F:zinc ion binding"/>
    <property type="evidence" value="ECO:0007669"/>
    <property type="project" value="InterPro"/>
</dbReference>
<dbReference type="SUPFAM" id="SSF51726">
    <property type="entry name" value="UROD/MetE-like"/>
    <property type="match status" value="1"/>
</dbReference>
<dbReference type="GO" id="GO:0009086">
    <property type="term" value="P:methionine biosynthetic process"/>
    <property type="evidence" value="ECO:0007669"/>
    <property type="project" value="InterPro"/>
</dbReference>
<evidence type="ECO:0000313" key="3">
    <source>
        <dbReference type="Proteomes" id="UP000184206"/>
    </source>
</evidence>
<reference evidence="2 3" key="1">
    <citation type="submission" date="2016-11" db="EMBL/GenBank/DDBJ databases">
        <authorList>
            <person name="Jaros S."/>
            <person name="Januszkiewicz K."/>
            <person name="Wedrychowicz H."/>
        </authorList>
    </citation>
    <scope>NUCLEOTIDE SEQUENCE [LARGE SCALE GENOMIC DNA]</scope>
    <source>
        <strain evidence="2 3">DSM 16010</strain>
    </source>
</reference>
<dbReference type="PANTHER" id="PTHR43844">
    <property type="entry name" value="METHIONINE SYNTHASE"/>
    <property type="match status" value="1"/>
</dbReference>
<evidence type="ECO:0000259" key="1">
    <source>
        <dbReference type="Pfam" id="PF01717"/>
    </source>
</evidence>
<dbReference type="CDD" id="cd03311">
    <property type="entry name" value="CIMS_C_terminal_like"/>
    <property type="match status" value="1"/>
</dbReference>
<dbReference type="PANTHER" id="PTHR43844:SF1">
    <property type="entry name" value="METHIONINE SYNTHASE"/>
    <property type="match status" value="1"/>
</dbReference>
<dbReference type="NCBIfam" id="NF005085">
    <property type="entry name" value="PRK06520.1"/>
    <property type="match status" value="1"/>
</dbReference>
<dbReference type="AlphaFoldDB" id="A0A1M7JTC2"/>
<proteinExistence type="predicted"/>
<dbReference type="GO" id="GO:0003871">
    <property type="term" value="F:5-methyltetrahydropteroyltriglutamate-homocysteine S-methyltransferase activity"/>
    <property type="evidence" value="ECO:0007669"/>
    <property type="project" value="InterPro"/>
</dbReference>
<protein>
    <submittedName>
        <fullName evidence="2">Methionine synthase II (Cobalamin-independent)</fullName>
    </submittedName>
</protein>
<dbReference type="STRING" id="1123231.SAMN02745189_02373"/>
<organism evidence="2 3">
    <name type="scientific">Lacicoccus alkaliphilus DSM 16010</name>
    <dbReference type="NCBI Taxonomy" id="1123231"/>
    <lineage>
        <taxon>Bacteria</taxon>
        <taxon>Bacillati</taxon>
        <taxon>Bacillota</taxon>
        <taxon>Bacilli</taxon>
        <taxon>Bacillales</taxon>
        <taxon>Salinicoccaceae</taxon>
        <taxon>Lacicoccus</taxon>
    </lineage>
</organism>
<gene>
    <name evidence="2" type="ORF">SAMN02745189_02373</name>
</gene>
<dbReference type="Proteomes" id="UP000184206">
    <property type="component" value="Unassembled WGS sequence"/>
</dbReference>
<dbReference type="InterPro" id="IPR038071">
    <property type="entry name" value="UROD/MetE-like_sf"/>
</dbReference>
<dbReference type="OrthoDB" id="6430685at2"/>
<accession>A0A1M7JTC2</accession>
<dbReference type="Pfam" id="PF01717">
    <property type="entry name" value="Meth_synt_2"/>
    <property type="match status" value="1"/>
</dbReference>
<keyword evidence="3" id="KW-1185">Reference proteome</keyword>
<feature type="domain" description="Cobalamin-independent methionine synthase MetE C-terminal/archaeal" evidence="1">
    <location>
        <begin position="173"/>
        <end position="371"/>
    </location>
</feature>
<dbReference type="Gene3D" id="3.20.20.210">
    <property type="match status" value="1"/>
</dbReference>
<name>A0A1M7JTC2_9BACL</name>
<dbReference type="RefSeq" id="WP_072710787.1">
    <property type="nucleotide sequence ID" value="NZ_FRCF01000014.1"/>
</dbReference>